<dbReference type="AlphaFoldDB" id="A0A8T0FC74"/>
<reference evidence="1" key="1">
    <citation type="journal article" date="2020" name="bioRxiv">
        <title>Chromosome-level reference genome of the European wasp spider Argiope bruennichi: a resource for studies on range expansion and evolutionary adaptation.</title>
        <authorList>
            <person name="Sheffer M.M."/>
            <person name="Hoppe A."/>
            <person name="Krehenwinkel H."/>
            <person name="Uhl G."/>
            <person name="Kuss A.W."/>
            <person name="Jensen L."/>
            <person name="Jensen C."/>
            <person name="Gillespie R.G."/>
            <person name="Hoff K.J."/>
            <person name="Prost S."/>
        </authorList>
    </citation>
    <scope>NUCLEOTIDE SEQUENCE</scope>
</reference>
<comment type="caution">
    <text evidence="1">The sequence shown here is derived from an EMBL/GenBank/DDBJ whole genome shotgun (WGS) entry which is preliminary data.</text>
</comment>
<evidence type="ECO:0000313" key="2">
    <source>
        <dbReference type="Proteomes" id="UP000807504"/>
    </source>
</evidence>
<dbReference type="EMBL" id="JABXBU010000015">
    <property type="protein sequence ID" value="KAF8786940.1"/>
    <property type="molecule type" value="Genomic_DNA"/>
</dbReference>
<evidence type="ECO:0000313" key="1">
    <source>
        <dbReference type="EMBL" id="KAF8786940.1"/>
    </source>
</evidence>
<accession>A0A8T0FC74</accession>
<name>A0A8T0FC74_ARGBR</name>
<proteinExistence type="predicted"/>
<reference evidence="1" key="2">
    <citation type="submission" date="2020-06" db="EMBL/GenBank/DDBJ databases">
        <authorList>
            <person name="Sheffer M."/>
        </authorList>
    </citation>
    <scope>NUCLEOTIDE SEQUENCE</scope>
</reference>
<protein>
    <submittedName>
        <fullName evidence="1">Uncharacterized protein</fullName>
    </submittedName>
</protein>
<organism evidence="1 2">
    <name type="scientific">Argiope bruennichi</name>
    <name type="common">Wasp spider</name>
    <name type="synonym">Aranea bruennichi</name>
    <dbReference type="NCBI Taxonomy" id="94029"/>
    <lineage>
        <taxon>Eukaryota</taxon>
        <taxon>Metazoa</taxon>
        <taxon>Ecdysozoa</taxon>
        <taxon>Arthropoda</taxon>
        <taxon>Chelicerata</taxon>
        <taxon>Arachnida</taxon>
        <taxon>Araneae</taxon>
        <taxon>Araneomorphae</taxon>
        <taxon>Entelegynae</taxon>
        <taxon>Araneoidea</taxon>
        <taxon>Araneidae</taxon>
        <taxon>Argiope</taxon>
    </lineage>
</organism>
<keyword evidence="2" id="KW-1185">Reference proteome</keyword>
<dbReference type="Proteomes" id="UP000807504">
    <property type="component" value="Unassembled WGS sequence"/>
</dbReference>
<gene>
    <name evidence="1" type="ORF">HNY73_008586</name>
</gene>
<sequence length="171" mass="20076">MSFICLGENSTVLIYPKEEKPNTNVQDLLKKELQQSETTVKIKSVRRIQKGGLAITCKREEGLQKFTETLKEKEAITENTTTKRPGMRHPSIIIYNVPNNIQMEDVQKAIRAHTENPEHLKLRFKMRGRTKDTSHLILEAPSEAFHLKNLRRIAVYWEMFHLREFHHVKRC</sequence>